<feature type="compositionally biased region" description="Low complexity" evidence="1">
    <location>
        <begin position="41"/>
        <end position="57"/>
    </location>
</feature>
<reference evidence="2" key="2">
    <citation type="submission" date="2020-09" db="EMBL/GenBank/DDBJ databases">
        <authorList>
            <person name="Sun Q."/>
            <person name="Ohkuma M."/>
        </authorList>
    </citation>
    <scope>NUCLEOTIDE SEQUENCE</scope>
    <source>
        <strain evidence="2">JCM 4490</strain>
    </source>
</reference>
<feature type="region of interest" description="Disordered" evidence="1">
    <location>
        <begin position="14"/>
        <end position="133"/>
    </location>
</feature>
<dbReference type="Proteomes" id="UP000620224">
    <property type="component" value="Unassembled WGS sequence"/>
</dbReference>
<reference evidence="2" key="1">
    <citation type="journal article" date="2014" name="Int. J. Syst. Evol. Microbiol.">
        <title>Complete genome sequence of Corynebacterium casei LMG S-19264T (=DSM 44701T), isolated from a smear-ripened cheese.</title>
        <authorList>
            <consortium name="US DOE Joint Genome Institute (JGI-PGF)"/>
            <person name="Walter F."/>
            <person name="Albersmeier A."/>
            <person name="Kalinowski J."/>
            <person name="Ruckert C."/>
        </authorList>
    </citation>
    <scope>NUCLEOTIDE SEQUENCE</scope>
    <source>
        <strain evidence="2">JCM 4490</strain>
    </source>
</reference>
<proteinExistence type="predicted"/>
<keyword evidence="3" id="KW-1185">Reference proteome</keyword>
<name>A0A918J8C0_9ACTN</name>
<comment type="caution">
    <text evidence="2">The sequence shown here is derived from an EMBL/GenBank/DDBJ whole genome shotgun (WGS) entry which is preliminary data.</text>
</comment>
<feature type="compositionally biased region" description="Basic residues" evidence="1">
    <location>
        <begin position="70"/>
        <end position="79"/>
    </location>
</feature>
<protein>
    <submittedName>
        <fullName evidence="2">Uncharacterized protein</fullName>
    </submittedName>
</protein>
<sequence>MILLFLALLGVTGCTDVTPGSPTADGRPPGVRGPLAPDGPLPTASAPTAPPSAHSALVRTGPDRPERTAKAGHTHRRRTPATARQPQAAGPRPRPAPPSRPGPQRRAHPHKDSHPGTRHRAVPALPVRPPQPYPQQMRRLCHSADGVADPDIAGLCHQAWG</sequence>
<evidence type="ECO:0000313" key="3">
    <source>
        <dbReference type="Proteomes" id="UP000620224"/>
    </source>
</evidence>
<dbReference type="EMBL" id="BMUE01000008">
    <property type="protein sequence ID" value="GGW60067.1"/>
    <property type="molecule type" value="Genomic_DNA"/>
</dbReference>
<gene>
    <name evidence="2" type="ORF">GCM10010503_41640</name>
</gene>
<evidence type="ECO:0000313" key="2">
    <source>
        <dbReference type="EMBL" id="GGW60067.1"/>
    </source>
</evidence>
<feature type="compositionally biased region" description="Pro residues" evidence="1">
    <location>
        <begin position="92"/>
        <end position="101"/>
    </location>
</feature>
<organism evidence="2 3">
    <name type="scientific">Streptomyces lucensis JCM 4490</name>
    <dbReference type="NCBI Taxonomy" id="1306176"/>
    <lineage>
        <taxon>Bacteria</taxon>
        <taxon>Bacillati</taxon>
        <taxon>Actinomycetota</taxon>
        <taxon>Actinomycetes</taxon>
        <taxon>Kitasatosporales</taxon>
        <taxon>Streptomycetaceae</taxon>
        <taxon>Streptomyces</taxon>
    </lineage>
</organism>
<evidence type="ECO:0000256" key="1">
    <source>
        <dbReference type="SAM" id="MobiDB-lite"/>
    </source>
</evidence>
<accession>A0A918J8C0</accession>
<dbReference type="AlphaFoldDB" id="A0A918J8C0"/>
<feature type="compositionally biased region" description="Low complexity" evidence="1">
    <location>
        <begin position="80"/>
        <end position="91"/>
    </location>
</feature>